<dbReference type="PROSITE" id="PS50994">
    <property type="entry name" value="INTEGRASE"/>
    <property type="match status" value="1"/>
</dbReference>
<dbReference type="Pfam" id="PF13683">
    <property type="entry name" value="rve_3"/>
    <property type="match status" value="1"/>
</dbReference>
<comment type="caution">
    <text evidence="3">The sequence shown here is derived from an EMBL/GenBank/DDBJ whole genome shotgun (WGS) entry which is preliminary data.</text>
</comment>
<accession>A0ABP7LK86</accession>
<feature type="region of interest" description="Disordered" evidence="1">
    <location>
        <begin position="193"/>
        <end position="217"/>
    </location>
</feature>
<gene>
    <name evidence="3" type="ORF">GCM10022207_84790</name>
</gene>
<evidence type="ECO:0000259" key="2">
    <source>
        <dbReference type="PROSITE" id="PS50994"/>
    </source>
</evidence>
<protein>
    <recommendedName>
        <fullName evidence="2">Integrase catalytic domain-containing protein</fullName>
    </recommendedName>
</protein>
<organism evidence="3 4">
    <name type="scientific">Streptomyces lannensis</name>
    <dbReference type="NCBI Taxonomy" id="766498"/>
    <lineage>
        <taxon>Bacteria</taxon>
        <taxon>Bacillati</taxon>
        <taxon>Actinomycetota</taxon>
        <taxon>Actinomycetes</taxon>
        <taxon>Kitasatosporales</taxon>
        <taxon>Streptomycetaceae</taxon>
        <taxon>Streptomyces</taxon>
    </lineage>
</organism>
<evidence type="ECO:0000256" key="1">
    <source>
        <dbReference type="SAM" id="MobiDB-lite"/>
    </source>
</evidence>
<sequence length="217" mass="24246">MPSRRSLHRPPPAFAGAPSILRSASLGLAPRRTHSVPTWRELVRAQASGLVAANPFHVVTVALTRLYTFVVTEMAHAPSTSSGVITHPTAAWTTQPARSLLTDLEDRITGFRNLLRDYDNRYTQAFGAIFTTHSIKILKNAPQTPRMNAHVERLIPATRAECSNRLLFYNEQHQQWVLTQYAEDCNNSRSHRALQLRVPSGGPDVIPPPRRTKPPPH</sequence>
<dbReference type="SUPFAM" id="SSF53098">
    <property type="entry name" value="Ribonuclease H-like"/>
    <property type="match status" value="1"/>
</dbReference>
<dbReference type="EMBL" id="BAAAZA010000051">
    <property type="protein sequence ID" value="GAA3902743.1"/>
    <property type="molecule type" value="Genomic_DNA"/>
</dbReference>
<evidence type="ECO:0000313" key="3">
    <source>
        <dbReference type="EMBL" id="GAA3902743.1"/>
    </source>
</evidence>
<proteinExistence type="predicted"/>
<dbReference type="Gene3D" id="3.30.420.10">
    <property type="entry name" value="Ribonuclease H-like superfamily/Ribonuclease H"/>
    <property type="match status" value="1"/>
</dbReference>
<name>A0ABP7LK86_9ACTN</name>
<dbReference type="RefSeq" id="WP_345554138.1">
    <property type="nucleotide sequence ID" value="NZ_BAAAZA010000051.1"/>
</dbReference>
<evidence type="ECO:0000313" key="4">
    <source>
        <dbReference type="Proteomes" id="UP001501563"/>
    </source>
</evidence>
<keyword evidence="4" id="KW-1185">Reference proteome</keyword>
<feature type="domain" description="Integrase catalytic" evidence="2">
    <location>
        <begin position="26"/>
        <end position="215"/>
    </location>
</feature>
<reference evidence="4" key="1">
    <citation type="journal article" date="2019" name="Int. J. Syst. Evol. Microbiol.">
        <title>The Global Catalogue of Microorganisms (GCM) 10K type strain sequencing project: providing services to taxonomists for standard genome sequencing and annotation.</title>
        <authorList>
            <consortium name="The Broad Institute Genomics Platform"/>
            <consortium name="The Broad Institute Genome Sequencing Center for Infectious Disease"/>
            <person name="Wu L."/>
            <person name="Ma J."/>
        </authorList>
    </citation>
    <scope>NUCLEOTIDE SEQUENCE [LARGE SCALE GENOMIC DNA]</scope>
    <source>
        <strain evidence="4">JCM 16578</strain>
    </source>
</reference>
<dbReference type="InterPro" id="IPR001584">
    <property type="entry name" value="Integrase_cat-core"/>
</dbReference>
<dbReference type="Proteomes" id="UP001501563">
    <property type="component" value="Unassembled WGS sequence"/>
</dbReference>
<dbReference type="InterPro" id="IPR036397">
    <property type="entry name" value="RNaseH_sf"/>
</dbReference>
<dbReference type="InterPro" id="IPR012337">
    <property type="entry name" value="RNaseH-like_sf"/>
</dbReference>